<dbReference type="InterPro" id="IPR022893">
    <property type="entry name" value="Shikimate_DH_fam"/>
</dbReference>
<comment type="caution">
    <text evidence="9">The sequence shown here is derived from an EMBL/GenBank/DDBJ whole genome shotgun (WGS) entry which is preliminary data.</text>
</comment>
<dbReference type="EC" id="1.1.1.25" evidence="2"/>
<sequence>MDRRITGTTHVVVHLAYPSHHLRTPTYFNAYCAEHGHDAVLVPWQVAPENLAAAFEGLRRIDSLAGVIVTIPHKTSVAGLCDSLSDTAGFLGVANVARRTPDGRFHGEMFDGAGFVQGLVREGRSINGRNALLLGAGGAATGIAEALVRGGVARLAIANRSMDKAEELAVRLRSAFAGRDIVAAPADARGFDLVVNGTSLGMKAGDPLPVDPETLEPGALVAEVVMEPDVTPLLRLASKRGCGTHRGVHMITGQIELLARFLLDEPGA</sequence>
<dbReference type="CDD" id="cd01065">
    <property type="entry name" value="NAD_bind_Shikimate_DH"/>
    <property type="match status" value="1"/>
</dbReference>
<evidence type="ECO:0000313" key="10">
    <source>
        <dbReference type="Proteomes" id="UP000295351"/>
    </source>
</evidence>
<dbReference type="InterPro" id="IPR006151">
    <property type="entry name" value="Shikm_DH/Glu-tRNA_Rdtase"/>
</dbReference>
<feature type="domain" description="Shikimate dehydrogenase substrate binding N-terminal" evidence="8">
    <location>
        <begin position="16"/>
        <end position="96"/>
    </location>
</feature>
<proteinExistence type="predicted"/>
<dbReference type="InterPro" id="IPR036291">
    <property type="entry name" value="NAD(P)-bd_dom_sf"/>
</dbReference>
<evidence type="ECO:0000256" key="2">
    <source>
        <dbReference type="ARBA" id="ARBA00012962"/>
    </source>
</evidence>
<dbReference type="GO" id="GO:0009423">
    <property type="term" value="P:chorismate biosynthetic process"/>
    <property type="evidence" value="ECO:0007669"/>
    <property type="project" value="UniProtKB-UniPathway"/>
</dbReference>
<protein>
    <recommendedName>
        <fullName evidence="2">shikimate dehydrogenase (NADP(+))</fullName>
        <ecNumber evidence="2">1.1.1.25</ecNumber>
    </recommendedName>
</protein>
<reference evidence="9 10" key="1">
    <citation type="submission" date="2019-03" db="EMBL/GenBank/DDBJ databases">
        <title>Genomic Encyclopedia of Type Strains, Phase IV (KMG-IV): sequencing the most valuable type-strain genomes for metagenomic binning, comparative biology and taxonomic classification.</title>
        <authorList>
            <person name="Goeker M."/>
        </authorList>
    </citation>
    <scope>NUCLEOTIDE SEQUENCE [LARGE SCALE GENOMIC DNA]</scope>
    <source>
        <strain evidence="9 10">DSM 18401</strain>
    </source>
</reference>
<evidence type="ECO:0000256" key="6">
    <source>
        <dbReference type="ARBA" id="ARBA00049442"/>
    </source>
</evidence>
<dbReference type="Pfam" id="PF08501">
    <property type="entry name" value="Shikimate_dh_N"/>
    <property type="match status" value="1"/>
</dbReference>
<comment type="catalytic activity">
    <reaction evidence="6">
        <text>shikimate + NADP(+) = 3-dehydroshikimate + NADPH + H(+)</text>
        <dbReference type="Rhea" id="RHEA:17737"/>
        <dbReference type="ChEBI" id="CHEBI:15378"/>
        <dbReference type="ChEBI" id="CHEBI:16630"/>
        <dbReference type="ChEBI" id="CHEBI:36208"/>
        <dbReference type="ChEBI" id="CHEBI:57783"/>
        <dbReference type="ChEBI" id="CHEBI:58349"/>
        <dbReference type="EC" id="1.1.1.25"/>
    </reaction>
</comment>
<dbReference type="GO" id="GO:0050661">
    <property type="term" value="F:NADP binding"/>
    <property type="evidence" value="ECO:0007669"/>
    <property type="project" value="TreeGrafter"/>
</dbReference>
<dbReference type="SUPFAM" id="SSF51735">
    <property type="entry name" value="NAD(P)-binding Rossmann-fold domains"/>
    <property type="match status" value="1"/>
</dbReference>
<dbReference type="GO" id="GO:0019632">
    <property type="term" value="P:shikimate metabolic process"/>
    <property type="evidence" value="ECO:0007669"/>
    <property type="project" value="TreeGrafter"/>
</dbReference>
<accession>A0A4R2C8I3</accession>
<keyword evidence="4" id="KW-0560">Oxidoreductase</keyword>
<organism evidence="9 10">
    <name type="scientific">Shinella granuli</name>
    <dbReference type="NCBI Taxonomy" id="323621"/>
    <lineage>
        <taxon>Bacteria</taxon>
        <taxon>Pseudomonadati</taxon>
        <taxon>Pseudomonadota</taxon>
        <taxon>Alphaproteobacteria</taxon>
        <taxon>Hyphomicrobiales</taxon>
        <taxon>Rhizobiaceae</taxon>
        <taxon>Shinella</taxon>
    </lineage>
</organism>
<dbReference type="GO" id="GO:0009073">
    <property type="term" value="P:aromatic amino acid family biosynthetic process"/>
    <property type="evidence" value="ECO:0007669"/>
    <property type="project" value="UniProtKB-KW"/>
</dbReference>
<dbReference type="Gene3D" id="3.40.50.720">
    <property type="entry name" value="NAD(P)-binding Rossmann-like Domain"/>
    <property type="match status" value="1"/>
</dbReference>
<name>A0A4R2C8I3_SHIGR</name>
<dbReference type="PANTHER" id="PTHR21089">
    <property type="entry name" value="SHIKIMATE DEHYDROGENASE"/>
    <property type="match status" value="1"/>
</dbReference>
<dbReference type="Proteomes" id="UP000295351">
    <property type="component" value="Unassembled WGS sequence"/>
</dbReference>
<dbReference type="InterPro" id="IPR013708">
    <property type="entry name" value="Shikimate_DH-bd_N"/>
</dbReference>
<dbReference type="Gene3D" id="3.40.50.10860">
    <property type="entry name" value="Leucine Dehydrogenase, chain A, domain 1"/>
    <property type="match status" value="1"/>
</dbReference>
<evidence type="ECO:0000256" key="3">
    <source>
        <dbReference type="ARBA" id="ARBA00022857"/>
    </source>
</evidence>
<feature type="domain" description="Quinate/shikimate 5-dehydrogenase/glutamyl-tRNA reductase" evidence="7">
    <location>
        <begin position="125"/>
        <end position="198"/>
    </location>
</feature>
<evidence type="ECO:0000259" key="7">
    <source>
        <dbReference type="Pfam" id="PF01488"/>
    </source>
</evidence>
<dbReference type="GO" id="GO:0004764">
    <property type="term" value="F:shikimate 3-dehydrogenase (NADP+) activity"/>
    <property type="evidence" value="ECO:0007669"/>
    <property type="project" value="UniProtKB-EC"/>
</dbReference>
<evidence type="ECO:0000313" key="9">
    <source>
        <dbReference type="EMBL" id="TCN35732.1"/>
    </source>
</evidence>
<dbReference type="Pfam" id="PF01488">
    <property type="entry name" value="Shikimate_DH"/>
    <property type="match status" value="1"/>
</dbReference>
<evidence type="ECO:0000259" key="8">
    <source>
        <dbReference type="Pfam" id="PF08501"/>
    </source>
</evidence>
<comment type="pathway">
    <text evidence="1">Metabolic intermediate biosynthesis; chorismate biosynthesis; chorismate from D-erythrose 4-phosphate and phosphoenolpyruvate: step 4/7.</text>
</comment>
<dbReference type="UniPathway" id="UPA00053">
    <property type="reaction ID" value="UER00087"/>
</dbReference>
<dbReference type="InterPro" id="IPR046346">
    <property type="entry name" value="Aminoacid_DH-like_N_sf"/>
</dbReference>
<keyword evidence="3" id="KW-0521">NADP</keyword>
<dbReference type="RefSeq" id="WP_133036501.1">
    <property type="nucleotide sequence ID" value="NZ_BAABEI010000001.1"/>
</dbReference>
<dbReference type="GO" id="GO:0005829">
    <property type="term" value="C:cytosol"/>
    <property type="evidence" value="ECO:0007669"/>
    <property type="project" value="TreeGrafter"/>
</dbReference>
<evidence type="ECO:0000256" key="1">
    <source>
        <dbReference type="ARBA" id="ARBA00004871"/>
    </source>
</evidence>
<evidence type="ECO:0000256" key="4">
    <source>
        <dbReference type="ARBA" id="ARBA00023002"/>
    </source>
</evidence>
<dbReference type="AlphaFoldDB" id="A0A4R2C8I3"/>
<gene>
    <name evidence="9" type="ORF">EV665_12654</name>
</gene>
<dbReference type="SUPFAM" id="SSF53223">
    <property type="entry name" value="Aminoacid dehydrogenase-like, N-terminal domain"/>
    <property type="match status" value="1"/>
</dbReference>
<dbReference type="PANTHER" id="PTHR21089:SF1">
    <property type="entry name" value="BIFUNCTIONAL 3-DEHYDROQUINATE DEHYDRATASE_SHIKIMATE DEHYDROGENASE, CHLOROPLASTIC"/>
    <property type="match status" value="1"/>
</dbReference>
<evidence type="ECO:0000256" key="5">
    <source>
        <dbReference type="ARBA" id="ARBA00023141"/>
    </source>
</evidence>
<keyword evidence="10" id="KW-1185">Reference proteome</keyword>
<dbReference type="EMBL" id="SLVX01000026">
    <property type="protein sequence ID" value="TCN35732.1"/>
    <property type="molecule type" value="Genomic_DNA"/>
</dbReference>
<keyword evidence="5" id="KW-0028">Amino-acid biosynthesis</keyword>
<keyword evidence="5" id="KW-0057">Aromatic amino acid biosynthesis</keyword>